<proteinExistence type="predicted"/>
<gene>
    <name evidence="1" type="ORF">SUNI508_08128</name>
</gene>
<evidence type="ECO:0000313" key="2">
    <source>
        <dbReference type="Proteomes" id="UP001408356"/>
    </source>
</evidence>
<dbReference type="Gene3D" id="3.90.1200.10">
    <property type="match status" value="1"/>
</dbReference>
<reference evidence="1 2" key="1">
    <citation type="journal article" date="2024" name="J. Plant Pathol.">
        <title>Sequence and assembly of the genome of Seiridium unicorne, isolate CBS 538.82, causal agent of cypress canker disease.</title>
        <authorList>
            <person name="Scali E."/>
            <person name="Rocca G.D."/>
            <person name="Danti R."/>
            <person name="Garbelotto M."/>
            <person name="Barberini S."/>
            <person name="Baroncelli R."/>
            <person name="Emiliani G."/>
        </authorList>
    </citation>
    <scope>NUCLEOTIDE SEQUENCE [LARGE SCALE GENOMIC DNA]</scope>
    <source>
        <strain evidence="1 2">BM-138-508</strain>
    </source>
</reference>
<dbReference type="Proteomes" id="UP001408356">
    <property type="component" value="Unassembled WGS sequence"/>
</dbReference>
<dbReference type="Pfam" id="PF02958">
    <property type="entry name" value="EcKL"/>
    <property type="match status" value="1"/>
</dbReference>
<protein>
    <submittedName>
        <fullName evidence="1">Aminoglycoside phosphotransferase domain-containing protein</fullName>
    </submittedName>
</protein>
<dbReference type="EMBL" id="JARVKF010000385">
    <property type="protein sequence ID" value="KAK9418401.1"/>
    <property type="molecule type" value="Genomic_DNA"/>
</dbReference>
<comment type="caution">
    <text evidence="1">The sequence shown here is derived from an EMBL/GenBank/DDBJ whole genome shotgun (WGS) entry which is preliminary data.</text>
</comment>
<dbReference type="InterPro" id="IPR011009">
    <property type="entry name" value="Kinase-like_dom_sf"/>
</dbReference>
<dbReference type="InterPro" id="IPR004119">
    <property type="entry name" value="EcKL"/>
</dbReference>
<dbReference type="SUPFAM" id="SSF56112">
    <property type="entry name" value="Protein kinase-like (PK-like)"/>
    <property type="match status" value="1"/>
</dbReference>
<keyword evidence="2" id="KW-1185">Reference proteome</keyword>
<name>A0ABR2UVI2_9PEZI</name>
<organism evidence="1 2">
    <name type="scientific">Seiridium unicorne</name>
    <dbReference type="NCBI Taxonomy" id="138068"/>
    <lineage>
        <taxon>Eukaryota</taxon>
        <taxon>Fungi</taxon>
        <taxon>Dikarya</taxon>
        <taxon>Ascomycota</taxon>
        <taxon>Pezizomycotina</taxon>
        <taxon>Sordariomycetes</taxon>
        <taxon>Xylariomycetidae</taxon>
        <taxon>Amphisphaeriales</taxon>
        <taxon>Sporocadaceae</taxon>
        <taxon>Seiridium</taxon>
    </lineage>
</organism>
<accession>A0ABR2UVI2</accession>
<evidence type="ECO:0000313" key="1">
    <source>
        <dbReference type="EMBL" id="KAK9418401.1"/>
    </source>
</evidence>
<sequence>MWASAPAQATLREQMQMLQNDSIRKVIYLLAYDGFFKVLENYPELSEGHREKLERIRDILGKEFEKSPKGDDENSGLIHGDFWSENILVQNTQWVDTPQRDRTNKLFIIDWEFAQFGHRCYDLGQIVGDLIERRIYNDNSAGMVIMVGVIDGYGNLGDKMAFRTAIHAGVHVIGWYNRRPRKGPWVAHSEAIVAGLAL</sequence>